<proteinExistence type="inferred from homology"/>
<evidence type="ECO:0000256" key="6">
    <source>
        <dbReference type="ARBA" id="ARBA00023316"/>
    </source>
</evidence>
<accession>A0AAP9HCY3</accession>
<feature type="transmembrane region" description="Helical" evidence="7">
    <location>
        <begin position="24"/>
        <end position="48"/>
    </location>
</feature>
<dbReference type="GO" id="GO:0009252">
    <property type="term" value="P:peptidoglycan biosynthetic process"/>
    <property type="evidence" value="ECO:0007669"/>
    <property type="project" value="UniProtKB-UniRule"/>
</dbReference>
<keyword evidence="9" id="KW-1185">Reference proteome</keyword>
<dbReference type="AlphaFoldDB" id="A0AAP9HCY3"/>
<keyword evidence="3 7" id="KW-1133">Transmembrane helix</keyword>
<feature type="site" description="Important for catalytic activity" evidence="7">
    <location>
        <position position="258"/>
    </location>
</feature>
<reference evidence="8 9" key="1">
    <citation type="submission" date="2019-11" db="EMBL/GenBank/DDBJ databases">
        <title>FDA dAtabase for Regulatory Grade micrObial Sequences (FDA-ARGOS): Supporting development and validation of Infectious Disease Dx tests.</title>
        <authorList>
            <person name="Turner S."/>
            <person name="Byrd R."/>
            <person name="Tallon L."/>
            <person name="Sadzewicz L."/>
            <person name="Vavikolanu K."/>
            <person name="Mehta A."/>
            <person name="Aluvathingal J."/>
            <person name="Nadendla S."/>
            <person name="Myers T."/>
            <person name="Yan Y."/>
            <person name="Sichtig H."/>
        </authorList>
    </citation>
    <scope>NUCLEOTIDE SEQUENCE [LARGE SCALE GENOMIC DNA]</scope>
    <source>
        <strain evidence="8 9">FDAARGOS_741</strain>
    </source>
</reference>
<evidence type="ECO:0000256" key="7">
    <source>
        <dbReference type="HAMAP-Rule" id="MF_02065"/>
    </source>
</evidence>
<dbReference type="RefSeq" id="WP_004632035.1">
    <property type="nucleotide sequence ID" value="NZ_CP046314.1"/>
</dbReference>
<sequence>MNEEQVRKRREELRKKNRENKGKAPILPIFLTVILVAAISVLSFFYYMTTPVDKSNNNDITIEIKENYGSAKIAEELKNKGLIRNQAVFKLYTRIKSDTFYVGSFSLKPSMSMAKIIDELSSKDKAKSANSFAVIEGDSILKLAQKLEKTKLSSKEFLEKVNDAEFIKKLQKQFPELIADDIYGKDIKYALEGYLYPAIYNIEENETVESLITKMVKTTNERVVPLFKKNNGEWIINNEKVKISIHDYITMASILEKESTKTDENKLIASVFFNRLAKGMKLQTDPSANYAADKLTGAPTQRELSLQSPYNTYTTVGLPPGPIASVGVASYEALNNAGTTDYLYFLHASKDGKAYFSKTYEEHEKLAKEHIEGYIPSGS</sequence>
<dbReference type="Gene3D" id="3.30.1490.480">
    <property type="entry name" value="Endolytic murein transglycosylase"/>
    <property type="match status" value="1"/>
</dbReference>
<evidence type="ECO:0000256" key="1">
    <source>
        <dbReference type="ARBA" id="ARBA00022475"/>
    </source>
</evidence>
<evidence type="ECO:0000256" key="2">
    <source>
        <dbReference type="ARBA" id="ARBA00022692"/>
    </source>
</evidence>
<dbReference type="PANTHER" id="PTHR30518">
    <property type="entry name" value="ENDOLYTIC MUREIN TRANSGLYCOSYLASE"/>
    <property type="match status" value="1"/>
</dbReference>
<dbReference type="Proteomes" id="UP000425411">
    <property type="component" value="Chromosome"/>
</dbReference>
<keyword evidence="5 7" id="KW-0456">Lyase</keyword>
<dbReference type="GO" id="GO:0008932">
    <property type="term" value="F:lytic endotransglycosylase activity"/>
    <property type="evidence" value="ECO:0007669"/>
    <property type="project" value="UniProtKB-UniRule"/>
</dbReference>
<evidence type="ECO:0000313" key="9">
    <source>
        <dbReference type="Proteomes" id="UP000425411"/>
    </source>
</evidence>
<organism evidence="8 9">
    <name type="scientific">Gemella morbillorum</name>
    <dbReference type="NCBI Taxonomy" id="29391"/>
    <lineage>
        <taxon>Bacteria</taxon>
        <taxon>Bacillati</taxon>
        <taxon>Bacillota</taxon>
        <taxon>Bacilli</taxon>
        <taxon>Bacillales</taxon>
        <taxon>Gemellaceae</taxon>
        <taxon>Gemella</taxon>
    </lineage>
</organism>
<comment type="similarity">
    <text evidence="7">Belongs to the transglycosylase MltG family.</text>
</comment>
<dbReference type="EC" id="4.2.2.29" evidence="7"/>
<comment type="subcellular location">
    <subcellularLocation>
        <location evidence="7">Cell membrane</location>
        <topology evidence="7">Single-pass membrane protein</topology>
    </subcellularLocation>
</comment>
<comment type="function">
    <text evidence="7">Functions as a peptidoglycan terminase that cleaves nascent peptidoglycan strands endolytically to terminate their elongation.</text>
</comment>
<keyword evidence="6 7" id="KW-0961">Cell wall biogenesis/degradation</keyword>
<keyword evidence="4 7" id="KW-0472">Membrane</keyword>
<keyword evidence="1 7" id="KW-1003">Cell membrane</keyword>
<dbReference type="EMBL" id="CP046314">
    <property type="protein sequence ID" value="QGS09455.1"/>
    <property type="molecule type" value="Genomic_DNA"/>
</dbReference>
<dbReference type="GO" id="GO:0005886">
    <property type="term" value="C:plasma membrane"/>
    <property type="evidence" value="ECO:0007669"/>
    <property type="project" value="UniProtKB-SubCell"/>
</dbReference>
<evidence type="ECO:0000256" key="3">
    <source>
        <dbReference type="ARBA" id="ARBA00022989"/>
    </source>
</evidence>
<dbReference type="PANTHER" id="PTHR30518:SF2">
    <property type="entry name" value="ENDOLYTIC MUREIN TRANSGLYCOSYLASE"/>
    <property type="match status" value="1"/>
</dbReference>
<dbReference type="NCBIfam" id="TIGR00247">
    <property type="entry name" value="endolytic transglycosylase MltG"/>
    <property type="match status" value="1"/>
</dbReference>
<dbReference type="InterPro" id="IPR003770">
    <property type="entry name" value="MLTG-like"/>
</dbReference>
<evidence type="ECO:0000313" key="8">
    <source>
        <dbReference type="EMBL" id="QGS09455.1"/>
    </source>
</evidence>
<dbReference type="GO" id="GO:0071555">
    <property type="term" value="P:cell wall organization"/>
    <property type="evidence" value="ECO:0007669"/>
    <property type="project" value="UniProtKB-KW"/>
</dbReference>
<protein>
    <recommendedName>
        <fullName evidence="7">Endolytic murein transglycosylase</fullName>
        <ecNumber evidence="7">4.2.2.29</ecNumber>
    </recommendedName>
    <alternativeName>
        <fullName evidence="7">Peptidoglycan lytic transglycosylase</fullName>
    </alternativeName>
    <alternativeName>
        <fullName evidence="7">Peptidoglycan polymerization terminase</fullName>
    </alternativeName>
</protein>
<keyword evidence="2 7" id="KW-0812">Transmembrane</keyword>
<evidence type="ECO:0000256" key="5">
    <source>
        <dbReference type="ARBA" id="ARBA00023239"/>
    </source>
</evidence>
<evidence type="ECO:0000256" key="4">
    <source>
        <dbReference type="ARBA" id="ARBA00023136"/>
    </source>
</evidence>
<gene>
    <name evidence="7 8" type="primary">mltG</name>
    <name evidence="8" type="ORF">FOC49_05990</name>
</gene>
<dbReference type="HAMAP" id="MF_02065">
    <property type="entry name" value="MltG"/>
    <property type="match status" value="1"/>
</dbReference>
<dbReference type="Pfam" id="PF02618">
    <property type="entry name" value="YceG"/>
    <property type="match status" value="1"/>
</dbReference>
<name>A0AAP9HCY3_9BACL</name>
<comment type="catalytic activity">
    <reaction evidence="7">
        <text>a peptidoglycan chain = a peptidoglycan chain with N-acetyl-1,6-anhydromuramyl-[peptide] at the reducing end + a peptidoglycan chain with N-acetylglucosamine at the non-reducing end.</text>
        <dbReference type="EC" id="4.2.2.29"/>
    </reaction>
</comment>